<evidence type="ECO:0000256" key="1">
    <source>
        <dbReference type="SAM" id="MobiDB-lite"/>
    </source>
</evidence>
<name>A0A3N4HGS4_ASCIM</name>
<evidence type="ECO:0008006" key="5">
    <source>
        <dbReference type="Google" id="ProtNLM"/>
    </source>
</evidence>
<feature type="compositionally biased region" description="Polar residues" evidence="1">
    <location>
        <begin position="111"/>
        <end position="126"/>
    </location>
</feature>
<feature type="region of interest" description="Disordered" evidence="1">
    <location>
        <begin position="111"/>
        <end position="137"/>
    </location>
</feature>
<evidence type="ECO:0000313" key="3">
    <source>
        <dbReference type="EMBL" id="RPA71561.1"/>
    </source>
</evidence>
<feature type="compositionally biased region" description="Low complexity" evidence="1">
    <location>
        <begin position="63"/>
        <end position="76"/>
    </location>
</feature>
<protein>
    <recommendedName>
        <fullName evidence="5">C3H1-type domain-containing protein</fullName>
    </recommendedName>
</protein>
<organism evidence="3 4">
    <name type="scientific">Ascobolus immersus RN42</name>
    <dbReference type="NCBI Taxonomy" id="1160509"/>
    <lineage>
        <taxon>Eukaryota</taxon>
        <taxon>Fungi</taxon>
        <taxon>Dikarya</taxon>
        <taxon>Ascomycota</taxon>
        <taxon>Pezizomycotina</taxon>
        <taxon>Pezizomycetes</taxon>
        <taxon>Pezizales</taxon>
        <taxon>Ascobolaceae</taxon>
        <taxon>Ascobolus</taxon>
    </lineage>
</organism>
<keyword evidence="2" id="KW-0732">Signal</keyword>
<accession>A0A3N4HGS4</accession>
<dbReference type="AlphaFoldDB" id="A0A3N4HGS4"/>
<gene>
    <name evidence="3" type="ORF">BJ508DRAFT_315504</name>
</gene>
<feature type="region of interest" description="Disordered" evidence="1">
    <location>
        <begin position="47"/>
        <end position="82"/>
    </location>
</feature>
<evidence type="ECO:0000256" key="2">
    <source>
        <dbReference type="SAM" id="SignalP"/>
    </source>
</evidence>
<feature type="chain" id="PRO_5018028987" description="C3H1-type domain-containing protein" evidence="2">
    <location>
        <begin position="19"/>
        <end position="431"/>
    </location>
</feature>
<dbReference type="Proteomes" id="UP000275078">
    <property type="component" value="Unassembled WGS sequence"/>
</dbReference>
<feature type="signal peptide" evidence="2">
    <location>
        <begin position="1"/>
        <end position="18"/>
    </location>
</feature>
<reference evidence="3 4" key="1">
    <citation type="journal article" date="2018" name="Nat. Ecol. Evol.">
        <title>Pezizomycetes genomes reveal the molecular basis of ectomycorrhizal truffle lifestyle.</title>
        <authorList>
            <person name="Murat C."/>
            <person name="Payen T."/>
            <person name="Noel B."/>
            <person name="Kuo A."/>
            <person name="Morin E."/>
            <person name="Chen J."/>
            <person name="Kohler A."/>
            <person name="Krizsan K."/>
            <person name="Balestrini R."/>
            <person name="Da Silva C."/>
            <person name="Montanini B."/>
            <person name="Hainaut M."/>
            <person name="Levati E."/>
            <person name="Barry K.W."/>
            <person name="Belfiori B."/>
            <person name="Cichocki N."/>
            <person name="Clum A."/>
            <person name="Dockter R.B."/>
            <person name="Fauchery L."/>
            <person name="Guy J."/>
            <person name="Iotti M."/>
            <person name="Le Tacon F."/>
            <person name="Lindquist E.A."/>
            <person name="Lipzen A."/>
            <person name="Malagnac F."/>
            <person name="Mello A."/>
            <person name="Molinier V."/>
            <person name="Miyauchi S."/>
            <person name="Poulain J."/>
            <person name="Riccioni C."/>
            <person name="Rubini A."/>
            <person name="Sitrit Y."/>
            <person name="Splivallo R."/>
            <person name="Traeger S."/>
            <person name="Wang M."/>
            <person name="Zifcakova L."/>
            <person name="Wipf D."/>
            <person name="Zambonelli A."/>
            <person name="Paolocci F."/>
            <person name="Nowrousian M."/>
            <person name="Ottonello S."/>
            <person name="Baldrian P."/>
            <person name="Spatafora J.W."/>
            <person name="Henrissat B."/>
            <person name="Nagy L.G."/>
            <person name="Aury J.M."/>
            <person name="Wincker P."/>
            <person name="Grigoriev I.V."/>
            <person name="Bonfante P."/>
            <person name="Martin F.M."/>
        </authorList>
    </citation>
    <scope>NUCLEOTIDE SEQUENCE [LARGE SCALE GENOMIC DNA]</scope>
    <source>
        <strain evidence="3 4">RN42</strain>
    </source>
</reference>
<sequence>MQFTNILTLVAITLGASAMDLSYKPFNVLLSPFVRFFSMVTTRSSSVAPTPAPHATGSQGLASSISSQVPSSQPESDLPFRASAPAPALETTLQLILDRITALEHRTTSNTIIPTASRNANTSPDNNLEEASTEGASAPSMFISSLQEDMTSSEHLKSVGQWFPSVKMEYIRAILRNEFQPTDIGKLVNSFRQNGRFGRKDGALVPRVSSSGAVEFHNPDAVEEDYNAWEFFQAWEVYKGIFIWGAPGAECRGKLGTALSVYTHTIHKLRRSYSWPAARSYHFSFHQFRVEDSTTLYDPEAWRTIDTSLISEVCLTVNLSPVTSPFDPARIKPRFSRYHPYAPDSTMGGQASSTSSSSLSERIRFPVNPSLTMQSGPPSATGSRRFPGLCDHFNSKPHGCTRQPCRFMHACNSCGRLGHGAFECTSPQSNR</sequence>
<dbReference type="EMBL" id="ML119918">
    <property type="protein sequence ID" value="RPA71561.1"/>
    <property type="molecule type" value="Genomic_DNA"/>
</dbReference>
<dbReference type="OrthoDB" id="5425163at2759"/>
<proteinExistence type="predicted"/>
<evidence type="ECO:0000313" key="4">
    <source>
        <dbReference type="Proteomes" id="UP000275078"/>
    </source>
</evidence>
<keyword evidence="4" id="KW-1185">Reference proteome</keyword>